<keyword evidence="4" id="KW-1185">Reference proteome</keyword>
<protein>
    <recommendedName>
        <fullName evidence="5">DUF5666 domain-containing protein</fullName>
    </recommendedName>
</protein>
<dbReference type="EMBL" id="CP013023">
    <property type="protein sequence ID" value="ANF98180.1"/>
    <property type="molecule type" value="Genomic_DNA"/>
</dbReference>
<feature type="signal peptide" evidence="2">
    <location>
        <begin position="1"/>
        <end position="29"/>
    </location>
</feature>
<feature type="region of interest" description="Disordered" evidence="1">
    <location>
        <begin position="31"/>
        <end position="144"/>
    </location>
</feature>
<accession>A0A172ZM32</accession>
<reference evidence="3 4" key="2">
    <citation type="journal article" date="2016" name="Int. J. Syst. Evol. Microbiol.">
        <title>Paenibacillus bovis sp. nov., isolated from raw yak (Bos grunniens) milk.</title>
        <authorList>
            <person name="Gao C."/>
            <person name="Han J."/>
            <person name="Liu Z."/>
            <person name="Xu X."/>
            <person name="Hang F."/>
            <person name="Wu Z."/>
        </authorList>
    </citation>
    <scope>NUCLEOTIDE SEQUENCE [LARGE SCALE GENOMIC DNA]</scope>
    <source>
        <strain evidence="3 4">BD3526</strain>
    </source>
</reference>
<organism evidence="3 4">
    <name type="scientific">Paenibacillus bovis</name>
    <dbReference type="NCBI Taxonomy" id="1616788"/>
    <lineage>
        <taxon>Bacteria</taxon>
        <taxon>Bacillati</taxon>
        <taxon>Bacillota</taxon>
        <taxon>Bacilli</taxon>
        <taxon>Bacillales</taxon>
        <taxon>Paenibacillaceae</taxon>
        <taxon>Paenibacillus</taxon>
    </lineage>
</organism>
<feature type="compositionally biased region" description="Basic and acidic residues" evidence="1">
    <location>
        <begin position="216"/>
        <end position="225"/>
    </location>
</feature>
<keyword evidence="2" id="KW-0732">Signal</keyword>
<gene>
    <name evidence="3" type="ORF">AR543_20640</name>
</gene>
<evidence type="ECO:0000313" key="4">
    <source>
        <dbReference type="Proteomes" id="UP000078148"/>
    </source>
</evidence>
<sequence>MNNTWKVLSGSAFSAVLLAGTISAASVSAAPLSAPGGEKHPVDAPRHTAAAPSVTAPENPPAPTTPSDSETLLRKAGMIQSIDGNQITLYEPAPPHPKAHSHTSKPQPPVKPDDGMPAPTASADTYSTTKPDKHTVGQDTYSMGPRYSGATFTFKVTDSTRIVSITHDPAVGKTKQKIALSDLKPGERIAVLLKGNSKVAAKIERHLAPPAAVKPHAKETTDPAKKAKHAVKPPIEHKQPAPAAEPKDPAAQPALPEPKTSTTSV</sequence>
<dbReference type="Proteomes" id="UP000078148">
    <property type="component" value="Chromosome"/>
</dbReference>
<evidence type="ECO:0008006" key="5">
    <source>
        <dbReference type="Google" id="ProtNLM"/>
    </source>
</evidence>
<evidence type="ECO:0000256" key="1">
    <source>
        <dbReference type="SAM" id="MobiDB-lite"/>
    </source>
</evidence>
<evidence type="ECO:0000256" key="2">
    <source>
        <dbReference type="SAM" id="SignalP"/>
    </source>
</evidence>
<reference evidence="4" key="1">
    <citation type="submission" date="2015-10" db="EMBL/GenBank/DDBJ databases">
        <title>Genome of Paenibacillus bovis sp. nov.</title>
        <authorList>
            <person name="Wu Z."/>
            <person name="Gao C."/>
            <person name="Liu Z."/>
            <person name="Zheng H."/>
        </authorList>
    </citation>
    <scope>NUCLEOTIDE SEQUENCE [LARGE SCALE GENOMIC DNA]</scope>
    <source>
        <strain evidence="4">BD3526</strain>
    </source>
</reference>
<dbReference type="KEGG" id="pbv:AR543_20640"/>
<feature type="chain" id="PRO_5039229133" description="DUF5666 domain-containing protein" evidence="2">
    <location>
        <begin position="30"/>
        <end position="265"/>
    </location>
</feature>
<name>A0A172ZM32_9BACL</name>
<feature type="region of interest" description="Disordered" evidence="1">
    <location>
        <begin position="206"/>
        <end position="265"/>
    </location>
</feature>
<proteinExistence type="predicted"/>
<dbReference type="AlphaFoldDB" id="A0A172ZM32"/>
<feature type="compositionally biased region" description="Basic and acidic residues" evidence="1">
    <location>
        <begin position="37"/>
        <end position="46"/>
    </location>
</feature>
<evidence type="ECO:0000313" key="3">
    <source>
        <dbReference type="EMBL" id="ANF98180.1"/>
    </source>
</evidence>
<feature type="compositionally biased region" description="Low complexity" evidence="1">
    <location>
        <begin position="240"/>
        <end position="254"/>
    </location>
</feature>